<comment type="caution">
    <text evidence="2">The sequence shown here is derived from an EMBL/GenBank/DDBJ whole genome shotgun (WGS) entry which is preliminary data.</text>
</comment>
<feature type="non-terminal residue" evidence="2">
    <location>
        <position position="2421"/>
    </location>
</feature>
<feature type="compositionally biased region" description="Basic and acidic residues" evidence="1">
    <location>
        <begin position="115"/>
        <end position="143"/>
    </location>
</feature>
<feature type="region of interest" description="Disordered" evidence="1">
    <location>
        <begin position="57"/>
        <end position="550"/>
    </location>
</feature>
<feature type="compositionally biased region" description="Low complexity" evidence="1">
    <location>
        <begin position="1652"/>
        <end position="1679"/>
    </location>
</feature>
<feature type="region of interest" description="Disordered" evidence="1">
    <location>
        <begin position="1647"/>
        <end position="1679"/>
    </location>
</feature>
<keyword evidence="3" id="KW-1185">Reference proteome</keyword>
<feature type="region of interest" description="Disordered" evidence="1">
    <location>
        <begin position="587"/>
        <end position="640"/>
    </location>
</feature>
<feature type="compositionally biased region" description="Polar residues" evidence="1">
    <location>
        <begin position="1299"/>
        <end position="1311"/>
    </location>
</feature>
<feature type="compositionally biased region" description="Low complexity" evidence="1">
    <location>
        <begin position="2277"/>
        <end position="2390"/>
    </location>
</feature>
<feature type="region of interest" description="Disordered" evidence="1">
    <location>
        <begin position="1243"/>
        <end position="1263"/>
    </location>
</feature>
<feature type="compositionally biased region" description="Low complexity" evidence="1">
    <location>
        <begin position="1738"/>
        <end position="1825"/>
    </location>
</feature>
<feature type="compositionally biased region" description="Basic and acidic residues" evidence="1">
    <location>
        <begin position="882"/>
        <end position="897"/>
    </location>
</feature>
<gene>
    <name evidence="2" type="ORF">KQX54_016734</name>
</gene>
<feature type="compositionally biased region" description="Basic and acidic residues" evidence="1">
    <location>
        <begin position="305"/>
        <end position="319"/>
    </location>
</feature>
<feature type="compositionally biased region" description="Low complexity" evidence="1">
    <location>
        <begin position="1283"/>
        <end position="1298"/>
    </location>
</feature>
<feature type="region of interest" description="Disordered" evidence="1">
    <location>
        <begin position="2277"/>
        <end position="2392"/>
    </location>
</feature>
<feature type="compositionally biased region" description="Basic and acidic residues" evidence="1">
    <location>
        <begin position="269"/>
        <end position="279"/>
    </location>
</feature>
<feature type="compositionally biased region" description="Low complexity" evidence="1">
    <location>
        <begin position="411"/>
        <end position="431"/>
    </location>
</feature>
<feature type="compositionally biased region" description="Polar residues" evidence="1">
    <location>
        <begin position="152"/>
        <end position="161"/>
    </location>
</feature>
<feature type="region of interest" description="Disordered" evidence="1">
    <location>
        <begin position="2128"/>
        <end position="2149"/>
    </location>
</feature>
<protein>
    <submittedName>
        <fullName evidence="2">Uncharacterized protein</fullName>
    </submittedName>
</protein>
<feature type="compositionally biased region" description="Basic and acidic residues" evidence="1">
    <location>
        <begin position="167"/>
        <end position="177"/>
    </location>
</feature>
<reference evidence="2 3" key="1">
    <citation type="journal article" date="2021" name="J. Hered.">
        <title>A chromosome-level genome assembly of the parasitoid wasp, Cotesia glomerata (Hymenoptera: Braconidae).</title>
        <authorList>
            <person name="Pinto B.J."/>
            <person name="Weis J.J."/>
            <person name="Gamble T."/>
            <person name="Ode P.J."/>
            <person name="Paul R."/>
            <person name="Zaspel J.M."/>
        </authorList>
    </citation>
    <scope>NUCLEOTIDE SEQUENCE [LARGE SCALE GENOMIC DNA]</scope>
    <source>
        <strain evidence="2">CgM1</strain>
    </source>
</reference>
<feature type="region of interest" description="Disordered" evidence="1">
    <location>
        <begin position="1033"/>
        <end position="1068"/>
    </location>
</feature>
<feature type="region of interest" description="Disordered" evidence="1">
    <location>
        <begin position="1283"/>
        <end position="1311"/>
    </location>
</feature>
<feature type="compositionally biased region" description="Low complexity" evidence="1">
    <location>
        <begin position="1895"/>
        <end position="1918"/>
    </location>
</feature>
<feature type="region of interest" description="Disordered" evidence="1">
    <location>
        <begin position="845"/>
        <end position="914"/>
    </location>
</feature>
<feature type="compositionally biased region" description="Low complexity" evidence="1">
    <location>
        <begin position="518"/>
        <end position="532"/>
    </location>
</feature>
<proteinExistence type="predicted"/>
<feature type="compositionally biased region" description="Polar residues" evidence="1">
    <location>
        <begin position="397"/>
        <end position="407"/>
    </location>
</feature>
<feature type="compositionally biased region" description="Low complexity" evidence="1">
    <location>
        <begin position="473"/>
        <end position="499"/>
    </location>
</feature>
<feature type="region of interest" description="Disordered" evidence="1">
    <location>
        <begin position="1725"/>
        <end position="1942"/>
    </location>
</feature>
<feature type="compositionally biased region" description="Low complexity" evidence="1">
    <location>
        <begin position="1047"/>
        <end position="1066"/>
    </location>
</feature>
<feature type="compositionally biased region" description="Low complexity" evidence="1">
    <location>
        <begin position="1243"/>
        <end position="1255"/>
    </location>
</feature>
<feature type="compositionally biased region" description="Basic and acidic residues" evidence="1">
    <location>
        <begin position="339"/>
        <end position="378"/>
    </location>
</feature>
<evidence type="ECO:0000256" key="1">
    <source>
        <dbReference type="SAM" id="MobiDB-lite"/>
    </source>
</evidence>
<dbReference type="Proteomes" id="UP000826195">
    <property type="component" value="Unassembled WGS sequence"/>
</dbReference>
<feature type="compositionally biased region" description="Polar residues" evidence="1">
    <location>
        <begin position="533"/>
        <end position="548"/>
    </location>
</feature>
<organism evidence="2 3">
    <name type="scientific">Cotesia glomerata</name>
    <name type="common">Lepidopteran parasitic wasp</name>
    <name type="synonym">Apanteles glomeratus</name>
    <dbReference type="NCBI Taxonomy" id="32391"/>
    <lineage>
        <taxon>Eukaryota</taxon>
        <taxon>Metazoa</taxon>
        <taxon>Ecdysozoa</taxon>
        <taxon>Arthropoda</taxon>
        <taxon>Hexapoda</taxon>
        <taxon>Insecta</taxon>
        <taxon>Pterygota</taxon>
        <taxon>Neoptera</taxon>
        <taxon>Endopterygota</taxon>
        <taxon>Hymenoptera</taxon>
        <taxon>Apocrita</taxon>
        <taxon>Ichneumonoidea</taxon>
        <taxon>Braconidae</taxon>
        <taxon>Microgastrinae</taxon>
        <taxon>Cotesia</taxon>
    </lineage>
</organism>
<accession>A0AAV7IHV0</accession>
<feature type="compositionally biased region" description="Polar residues" evidence="1">
    <location>
        <begin position="587"/>
        <end position="614"/>
    </location>
</feature>
<evidence type="ECO:0000313" key="3">
    <source>
        <dbReference type="Proteomes" id="UP000826195"/>
    </source>
</evidence>
<feature type="region of interest" description="Disordered" evidence="1">
    <location>
        <begin position="666"/>
        <end position="707"/>
    </location>
</feature>
<feature type="compositionally biased region" description="Polar residues" evidence="1">
    <location>
        <begin position="252"/>
        <end position="261"/>
    </location>
</feature>
<feature type="compositionally biased region" description="Polar residues" evidence="1">
    <location>
        <begin position="77"/>
        <end position="89"/>
    </location>
</feature>
<dbReference type="EMBL" id="JAHXZJ010001864">
    <property type="protein sequence ID" value="KAH0549984.1"/>
    <property type="molecule type" value="Genomic_DNA"/>
</dbReference>
<feature type="compositionally biased region" description="Polar residues" evidence="1">
    <location>
        <begin position="956"/>
        <end position="966"/>
    </location>
</feature>
<feature type="region of interest" description="Disordered" evidence="1">
    <location>
        <begin position="805"/>
        <end position="830"/>
    </location>
</feature>
<sequence>MNLYLPRTSHAHGLLICIQLKSFISMHEYLFNNGDEIRDTTLRSRGVSRFSTKAAEGLETTPEPFTSTTRSPRRGTKITNRANASINQRSKLETTEKSNTITERVTQNLGRRKPFRSDLSRAASEDRRYLPEPSANRDNRNEELLLEAPDVTQVSSRSQRNFPARNSRAEFQRRSDSVDPIDDSTENPRSRSGRKIRPTAQTDFKESSRFSSQSGRVVKSDVRRSTERNFRRHDSDLSNSNQVNVGIPFSTEVPTPSTTASRSRKAHERTRSLANDKSETLPNLGRGSKRITSKKVDGIDGNSLDEFKDSKRKPEEIKPRKSSKSLESTSGSGRRSRGRSPEPRSETSDKFQVEARSRDVASDKNKLDRRGRVSDKVKLVKSNYLGTGSSRSRSRSQTKQSVLSSTESSKEFATSTTYSSTTLLEEATTLFPSTLQPPTESPSIRRASKLAPKIPPKEDYFNRGLGFRGRKFATSTPNPATTTTPSPIPSSAPSARSPSGWTLNRRPYAKNSTVDLLTTTTNPTTTTPAATTISNEIPSNDPVSTTSRPRGKKVFNKASIILKVDREIDDNDNYPPEFKAKLAQLKNNSVKESGSESSPRVTKDVTISRQTRSIEPTDLLGKHSEVNDSPEGTNSSATPFAKLESYKANEGPKNLEGNTSFAARSRQNLANAQRQAKPESEPLKSSSPPGASKRYGSGKLTSTTPRIITVTVPKDDGFTRTSKSIERGSTRVGETTRVRQYRKQGTTNEPVSAGKVDPTTERIKAMRRTTTERINDQMITTEKTIHTTRKSRAWNSAYIDKNWQESTSKSTNAEKVTTQSSVDSLPKLNKRPRPWNAAYIDKNWQEPASKPANAEKITADDSHPINSSFKLNKRPRNWNPGHVDKTWQEPTKADRTTEATTPNSSNKFEKKAPKYVVSSTTEKLQTEKSFKIKDKARRRDFRSRTATYRRHLESPVSRNSQEVTANSKDRKTSAEWLAEVNKLTESVQVVTPEVEKKELPSVAITPRYHALIKTENSTQQSVKHEPAVSLLSNATDSKVESEAQGLSNSTGISSSSRGTSGNSDSNIFNPTKTTYLISSNASLLEQLRSTVAPLLSVLGAKTPEFATAYSKVNNVSLSVPRVTPSGSPPRFSAKYRGVEFFVRKPSDTNSTRVDSTTPLSIDQAKKPSIPVSISSPGEPKVLTYYQALETVNINNEIEQQLGGIGKVANTIVTDRSSNDSNNAYNYSTEAIVTTVEPVVTTIKDDNNNNNNDNDNLTVVMDSPNLDTTTQADITSTYTITSTSSSSTATTQTVDSSTSLPETTEINPSPFNPEFINNSSIDGTPDPMNTTPVLVNSTNDNYLTTEINTEVYTTSEADAITTTVGIITTEETSTVPTTTEEPIKVIMASFEDKTSFPESTTSDLMALTTLSTTDVSVQTESTSTTEVITTTNEINNFKSLPDSLEVRSQLGETLTTEGAVTEEQTLTETPEVYTSTESSQIDQTTSMVETTFAPIESNETAVDDARPIDDELLSLMMKRLMDIFSLDENSTLLKDIFSKSDKSEPRMLGGFIDNRNLTEVDNMVGTTENSVESSTIKLDTIEQIYPTVKSPEVLNQIVTTVEPTTQSLTESVNIEVTTIPTPETVEIKTMNRSSQEEINEVDMTLTRSTTYPSTDVTTNNNNNNNNNNNSTNDNNNNVTTNFNSEITTTLAYSELADDTNVTTNFSTEVIATTLEPEVIEQTPNVEAVDSVPTSPGDAEVTTNPSTTTTTTTRVPETTTTSTEGPNSVTTFQDEMTSTAQTTPSFQQTTTSTTTTTTTELPLSTTSPSSESTTSIPDTTIPSSTSQADNSLPTTTELPSSATESTTIPVTVQSLPLSSSSPSSSSSSSMLTTTTASPETTTASSSMLIATTASPEMMSSTEMPTKPSPTTTSTTMSSTTAYFGRFGGSRMTPAPRLSSSSSTKTPLRDYHVYGIYPNKTIVRKRPEDNLIDARNIDSPYVIFGIFPDGKLVRKFPNGTVIPDPPSNPVEVVFSLSTSTTTNRPTPQTQVLLQNKNNNNNQANNVNQPMNNNNGSATASSNNRPGNMTLLTNVSGDQINDGYRSRINLGLADNSINYNGADEDPNQFADPTLLPGIGNVNTQPTTTTMVTDASSRTAGPPLGATPSSVNSQGGRIIQDIERDKASRTKEAGGQRSTVYIGQSASHQGPDAGSLPSLDILTNNNIQGQGTTAQANNRWKDPLDQIFGITTRPSVASNILQDESRSAITARPINPLSEVLTPVLDANQLARDTSITITDATTNTTTSSSTTSTTSTTTTPATTTTTTPAITTTTTPATTTTTTTTTAAPTTTTSSSTSTTTTSTTAATTTSSTTPPTTTTTTTTIAPTSRPTTTVAPTTLPPSSSAPPTTNTISESTLSPFTTIDVPHQTAFGSTFDDLAFLNSL</sequence>
<feature type="compositionally biased region" description="Low complexity" evidence="1">
    <location>
        <begin position="1852"/>
        <end position="1884"/>
    </location>
</feature>
<feature type="compositionally biased region" description="Polar residues" evidence="1">
    <location>
        <begin position="432"/>
        <end position="442"/>
    </location>
</feature>
<feature type="compositionally biased region" description="Polar residues" evidence="1">
    <location>
        <begin position="1826"/>
        <end position="1851"/>
    </location>
</feature>
<feature type="compositionally biased region" description="Basic and acidic residues" evidence="1">
    <location>
        <begin position="218"/>
        <end position="236"/>
    </location>
</feature>
<name>A0AAV7IHV0_COTGL</name>
<feature type="compositionally biased region" description="Polar residues" evidence="1">
    <location>
        <begin position="97"/>
        <end position="109"/>
    </location>
</feature>
<evidence type="ECO:0000313" key="2">
    <source>
        <dbReference type="EMBL" id="KAH0549984.1"/>
    </source>
</evidence>
<feature type="compositionally biased region" description="Polar residues" evidence="1">
    <location>
        <begin position="805"/>
        <end position="823"/>
    </location>
</feature>
<feature type="region of interest" description="Disordered" evidence="1">
    <location>
        <begin position="2179"/>
        <end position="2199"/>
    </location>
</feature>
<feature type="region of interest" description="Disordered" evidence="1">
    <location>
        <begin position="935"/>
        <end position="972"/>
    </location>
</feature>